<dbReference type="AlphaFoldDB" id="A0A2M9CKW0"/>
<dbReference type="InterPro" id="IPR003593">
    <property type="entry name" value="AAA+_ATPase"/>
</dbReference>
<dbReference type="SUPFAM" id="SSF52540">
    <property type="entry name" value="P-loop containing nucleoside triphosphate hydrolases"/>
    <property type="match status" value="2"/>
</dbReference>
<evidence type="ECO:0000259" key="5">
    <source>
        <dbReference type="PROSITE" id="PS50893"/>
    </source>
</evidence>
<dbReference type="Pfam" id="PF00005">
    <property type="entry name" value="ABC_tran"/>
    <property type="match status" value="2"/>
</dbReference>
<evidence type="ECO:0000313" key="6">
    <source>
        <dbReference type="EMBL" id="PJJ72524.1"/>
    </source>
</evidence>
<gene>
    <name evidence="6" type="ORF">CLV46_2096</name>
</gene>
<proteinExistence type="inferred from homology"/>
<evidence type="ECO:0000313" key="7">
    <source>
        <dbReference type="Proteomes" id="UP000228758"/>
    </source>
</evidence>
<feature type="domain" description="ABC transporter" evidence="5">
    <location>
        <begin position="263"/>
        <end position="477"/>
    </location>
</feature>
<keyword evidence="3" id="KW-0547">Nucleotide-binding</keyword>
<accession>A0A2M9CKW0</accession>
<keyword evidence="7" id="KW-1185">Reference proteome</keyword>
<sequence>MTVASLHGVTVRFGGREVLGEVSFEVAEGERVLVIGPSGSGKSTVLNALTGAVPFSVNAEFAGSVVVGGVADAPVVARTRTLGFVAQDPSAAVVLPTVEQDIALVLENHGVDPAEIDGRIDEALTAAGCRHLRTRSTDALSGGEAQRVALAAALAARPRVLVLDEPTSMLDPAGVATVRDALVNLPASVAVVMVEHRLDELGELPGRTIALTGTGRILADGPTERVLAEHSAALTEAGCWLPHAPRLARRWGGRVADAPALVVGALEVHPSVPRRRRDGRPAPVVGAVSLALHPGELVALLGPNGCGKSTLLRTLAGLIRPLSGSVTGPRPGMVFQDPGHQFVAHTVGDEIAHGLPRNSPLVDEALERHRLRHVADRSPHRLSGGEKRRLSLAAMLVHRRPTLLADEPTFGLDRRDALATMDALLQTTRGPSPAAVMFSSHDLALVEAYASRVIELGGGRIVHDGPAEEYFRMRTAIA</sequence>
<dbReference type="GO" id="GO:0016887">
    <property type="term" value="F:ATP hydrolysis activity"/>
    <property type="evidence" value="ECO:0007669"/>
    <property type="project" value="InterPro"/>
</dbReference>
<dbReference type="InterPro" id="IPR050095">
    <property type="entry name" value="ECF_ABC_transporter_ATP-bd"/>
</dbReference>
<protein>
    <submittedName>
        <fullName evidence="6">Energy-coupling factor transport system ATP-binding protein</fullName>
    </submittedName>
</protein>
<evidence type="ECO:0000256" key="1">
    <source>
        <dbReference type="ARBA" id="ARBA00005417"/>
    </source>
</evidence>
<name>A0A2M9CKW0_9MICO</name>
<dbReference type="CDD" id="cd03225">
    <property type="entry name" value="ABC_cobalt_CbiO_domain1"/>
    <property type="match status" value="2"/>
</dbReference>
<dbReference type="GO" id="GO:0005524">
    <property type="term" value="F:ATP binding"/>
    <property type="evidence" value="ECO:0007669"/>
    <property type="project" value="UniProtKB-KW"/>
</dbReference>
<reference evidence="6 7" key="1">
    <citation type="submission" date="2017-11" db="EMBL/GenBank/DDBJ databases">
        <title>Genomic Encyclopedia of Archaeal and Bacterial Type Strains, Phase II (KMG-II): From Individual Species to Whole Genera.</title>
        <authorList>
            <person name="Goeker M."/>
        </authorList>
    </citation>
    <scope>NUCLEOTIDE SEQUENCE [LARGE SCALE GENOMIC DNA]</scope>
    <source>
        <strain evidence="6 7">DSM 27393</strain>
    </source>
</reference>
<dbReference type="PANTHER" id="PTHR43553">
    <property type="entry name" value="HEAVY METAL TRANSPORTER"/>
    <property type="match status" value="1"/>
</dbReference>
<comment type="caution">
    <text evidence="6">The sequence shown here is derived from an EMBL/GenBank/DDBJ whole genome shotgun (WGS) entry which is preliminary data.</text>
</comment>
<dbReference type="InterPro" id="IPR017871">
    <property type="entry name" value="ABC_transporter-like_CS"/>
</dbReference>
<dbReference type="SMART" id="SM00382">
    <property type="entry name" value="AAA"/>
    <property type="match status" value="2"/>
</dbReference>
<keyword evidence="4 6" id="KW-0067">ATP-binding</keyword>
<dbReference type="PROSITE" id="PS00211">
    <property type="entry name" value="ABC_TRANSPORTER_1"/>
    <property type="match status" value="2"/>
</dbReference>
<dbReference type="OrthoDB" id="501320at2"/>
<comment type="similarity">
    <text evidence="1">Belongs to the ABC transporter superfamily.</text>
</comment>
<dbReference type="PANTHER" id="PTHR43553:SF24">
    <property type="entry name" value="ENERGY-COUPLING FACTOR TRANSPORTER ATP-BINDING PROTEIN ECFA1"/>
    <property type="match status" value="1"/>
</dbReference>
<evidence type="ECO:0000256" key="3">
    <source>
        <dbReference type="ARBA" id="ARBA00022741"/>
    </source>
</evidence>
<dbReference type="GO" id="GO:0043190">
    <property type="term" value="C:ATP-binding cassette (ABC) transporter complex"/>
    <property type="evidence" value="ECO:0007669"/>
    <property type="project" value="TreeGrafter"/>
</dbReference>
<evidence type="ECO:0000256" key="4">
    <source>
        <dbReference type="ARBA" id="ARBA00022840"/>
    </source>
</evidence>
<dbReference type="Gene3D" id="3.40.50.300">
    <property type="entry name" value="P-loop containing nucleotide triphosphate hydrolases"/>
    <property type="match status" value="2"/>
</dbReference>
<dbReference type="EMBL" id="PGFF01000001">
    <property type="protein sequence ID" value="PJJ72524.1"/>
    <property type="molecule type" value="Genomic_DNA"/>
</dbReference>
<organism evidence="6 7">
    <name type="scientific">Diaminobutyricimonas aerilata</name>
    <dbReference type="NCBI Taxonomy" id="1162967"/>
    <lineage>
        <taxon>Bacteria</taxon>
        <taxon>Bacillati</taxon>
        <taxon>Actinomycetota</taxon>
        <taxon>Actinomycetes</taxon>
        <taxon>Micrococcales</taxon>
        <taxon>Microbacteriaceae</taxon>
        <taxon>Diaminobutyricimonas</taxon>
    </lineage>
</organism>
<dbReference type="RefSeq" id="WP_100364706.1">
    <property type="nucleotide sequence ID" value="NZ_PGFF01000001.1"/>
</dbReference>
<dbReference type="Proteomes" id="UP000228758">
    <property type="component" value="Unassembled WGS sequence"/>
</dbReference>
<dbReference type="GO" id="GO:0042626">
    <property type="term" value="F:ATPase-coupled transmembrane transporter activity"/>
    <property type="evidence" value="ECO:0007669"/>
    <property type="project" value="TreeGrafter"/>
</dbReference>
<dbReference type="InterPro" id="IPR027417">
    <property type="entry name" value="P-loop_NTPase"/>
</dbReference>
<dbReference type="InterPro" id="IPR003439">
    <property type="entry name" value="ABC_transporter-like_ATP-bd"/>
</dbReference>
<dbReference type="PROSITE" id="PS50893">
    <property type="entry name" value="ABC_TRANSPORTER_2"/>
    <property type="match status" value="2"/>
</dbReference>
<feature type="domain" description="ABC transporter" evidence="5">
    <location>
        <begin position="4"/>
        <end position="239"/>
    </location>
</feature>
<dbReference type="InterPro" id="IPR015856">
    <property type="entry name" value="ABC_transpr_CbiO/EcfA_su"/>
</dbReference>
<keyword evidence="2" id="KW-0813">Transport</keyword>
<evidence type="ECO:0000256" key="2">
    <source>
        <dbReference type="ARBA" id="ARBA00022448"/>
    </source>
</evidence>